<dbReference type="EnsemblMetazoa" id="OVOC11879.1">
    <property type="protein sequence ID" value="OVOC11879.1"/>
    <property type="gene ID" value="WBGene00248688"/>
</dbReference>
<protein>
    <submittedName>
        <fullName evidence="9">SSD domain-containing protein</fullName>
    </submittedName>
</protein>
<accession>A0A8R1XN53</accession>
<feature type="transmembrane region" description="Helical" evidence="7">
    <location>
        <begin position="833"/>
        <end position="852"/>
    </location>
</feature>
<keyword evidence="3 7" id="KW-1133">Transmembrane helix</keyword>
<dbReference type="GO" id="GO:0007224">
    <property type="term" value="P:smoothened signaling pathway"/>
    <property type="evidence" value="ECO:0007669"/>
    <property type="project" value="TreeGrafter"/>
</dbReference>
<keyword evidence="10" id="KW-1185">Reference proteome</keyword>
<evidence type="ECO:0000256" key="1">
    <source>
        <dbReference type="ARBA" id="ARBA00004141"/>
    </source>
</evidence>
<dbReference type="EMBL" id="CMVM020000016">
    <property type="status" value="NOT_ANNOTATED_CDS"/>
    <property type="molecule type" value="Genomic_DNA"/>
</dbReference>
<proteinExistence type="inferred from homology"/>
<dbReference type="OMA" id="MPVTIVW"/>
<feature type="domain" description="SSD" evidence="8">
    <location>
        <begin position="344"/>
        <end position="460"/>
    </location>
</feature>
<feature type="transmembrane region" description="Helical" evidence="7">
    <location>
        <begin position="488"/>
        <end position="516"/>
    </location>
</feature>
<feature type="transmembrane region" description="Helical" evidence="7">
    <location>
        <begin position="765"/>
        <end position="788"/>
    </location>
</feature>
<dbReference type="AlphaFoldDB" id="A0A8R1XN53"/>
<feature type="transmembrane region" description="Helical" evidence="7">
    <location>
        <begin position="340"/>
        <end position="360"/>
    </location>
</feature>
<feature type="transmembrane region" description="Helical" evidence="7">
    <location>
        <begin position="425"/>
        <end position="449"/>
    </location>
</feature>
<sequence>MHNFLASYSTFLFNYPGTILLVTSILSTIIPLTVLFLNPLQIKQNPETGFETRDTEYSGPRLTWEKVSWNLQMGNRVVLSNVTNRMKNRLKRSWADELLNTFGQVACYETAIPGMDYLTQFVVEANSYDDLFDLDYLQMFCSLHFHLNDQIQLFANITPYRNIWSLPNYLSCLSSNLLTNCSFLTEYDVQSARAIIDYCRLYRREIINCRRNCYLDCPPCFNVPKNCSTQMIFDIFYRILPKNLNARPIYINGYLPIFTSSGYQSQGFYDGTIERYLNLQNALRNFSMQHRKFVLKGLSMDIKRDILYDGAKRDSLLACGAAFSVFLIVFLYSLDIFYCITVAFVLFASVLSALAIYSLFTVDFPLLNLVIFVLLLAIGSDDAFVLLNSFPTEVTSQNIHQCLSHTASAMLLTSSSTAVPFFTNILSSVVVFRCFGLFAGITLIFNYLLEISLLPAMLIFQNRYIQRFCCCYSSWSIFSKLNYLMRDLLPFVIISGRYIWISSLTAIAAAMTYLTYVNLQFPPYNPLQLFIDSNEHEWYDNNAEKNFEFVANKLQIPIAARLIWGLTPRESQNLFQLDKLTSVQHDSRFSLKNTTDIQELALKLLGYRELEFVNHESQYWPERYLIWSRNFTCEPTKICCNFADPNFQQNFTDYCIRLSTTYLYTNYNDTPIYDNGTFELVGYTAMIPTELKYSHRFKNLSHSFDLLRRSFSNMNRGGWYTTEWSLICVWFDLLNSIITDCRQSLLLSFSVVAIFAFLHLRLKSFVALITICCIVVVTVGCVTTLGWVIGVLEAIILVLVVGLSFDFTLHYGASVPNIGCNKHRVWLAARKSAIPVSLSALSSFAAGGSMLIAETHAFHQVGEFLVILASVSWIYATFFFLPLLSFTLRSNLNCELCREVPIEINLPMNEKSTFM</sequence>
<dbReference type="Pfam" id="PF12349">
    <property type="entry name" value="Sterol-sensing"/>
    <property type="match status" value="1"/>
</dbReference>
<evidence type="ECO:0000259" key="8">
    <source>
        <dbReference type="PROSITE" id="PS50156"/>
    </source>
</evidence>
<evidence type="ECO:0000313" key="9">
    <source>
        <dbReference type="EnsemblMetazoa" id="OVOC11879.1"/>
    </source>
</evidence>
<keyword evidence="4 7" id="KW-0472">Membrane</keyword>
<evidence type="ECO:0000256" key="5">
    <source>
        <dbReference type="ARBA" id="ARBA00023180"/>
    </source>
</evidence>
<keyword evidence="5" id="KW-0325">Glycoprotein</keyword>
<keyword evidence="2 7" id="KW-0812">Transmembrane</keyword>
<feature type="transmembrane region" description="Helical" evidence="7">
    <location>
        <begin position="864"/>
        <end position="888"/>
    </location>
</feature>
<dbReference type="InterPro" id="IPR053958">
    <property type="entry name" value="HMGCR/SNAP/NPC1-like_SSD"/>
</dbReference>
<feature type="transmembrane region" description="Helical" evidence="7">
    <location>
        <begin position="744"/>
        <end position="760"/>
    </location>
</feature>
<dbReference type="Proteomes" id="UP000024404">
    <property type="component" value="Unassembled WGS sequence"/>
</dbReference>
<evidence type="ECO:0000313" key="10">
    <source>
        <dbReference type="Proteomes" id="UP000024404"/>
    </source>
</evidence>
<dbReference type="GO" id="GO:0016324">
    <property type="term" value="C:apical plasma membrane"/>
    <property type="evidence" value="ECO:0007669"/>
    <property type="project" value="EnsemblMetazoa"/>
</dbReference>
<dbReference type="PANTHER" id="PTHR45951:SF8">
    <property type="entry name" value="CHE-14 PROTEIN"/>
    <property type="match status" value="1"/>
</dbReference>
<evidence type="ECO:0000256" key="7">
    <source>
        <dbReference type="SAM" id="Phobius"/>
    </source>
</evidence>
<feature type="transmembrane region" description="Helical" evidence="7">
    <location>
        <begin position="367"/>
        <end position="387"/>
    </location>
</feature>
<dbReference type="InterPro" id="IPR052081">
    <property type="entry name" value="Dispatched_Hh_regulator"/>
</dbReference>
<comment type="subcellular location">
    <subcellularLocation>
        <location evidence="1">Membrane</location>
        <topology evidence="1">Multi-pass membrane protein</topology>
    </subcellularLocation>
</comment>
<name>A0A8R1XN53_ONCVO</name>
<evidence type="ECO:0000256" key="6">
    <source>
        <dbReference type="ARBA" id="ARBA00038046"/>
    </source>
</evidence>
<feature type="transmembrane region" description="Helical" evidence="7">
    <location>
        <begin position="794"/>
        <end position="813"/>
    </location>
</feature>
<reference evidence="10" key="1">
    <citation type="submission" date="2013-10" db="EMBL/GenBank/DDBJ databases">
        <title>Genome sequencing of Onchocerca volvulus.</title>
        <authorList>
            <person name="Cotton J."/>
            <person name="Tsai J."/>
            <person name="Stanley E."/>
            <person name="Tracey A."/>
            <person name="Holroyd N."/>
            <person name="Lustigman S."/>
            <person name="Berriman M."/>
        </authorList>
    </citation>
    <scope>NUCLEOTIDE SEQUENCE</scope>
</reference>
<organism evidence="9 10">
    <name type="scientific">Onchocerca volvulus</name>
    <dbReference type="NCBI Taxonomy" id="6282"/>
    <lineage>
        <taxon>Eukaryota</taxon>
        <taxon>Metazoa</taxon>
        <taxon>Ecdysozoa</taxon>
        <taxon>Nematoda</taxon>
        <taxon>Chromadorea</taxon>
        <taxon>Rhabditida</taxon>
        <taxon>Spirurina</taxon>
        <taxon>Spiruromorpha</taxon>
        <taxon>Filarioidea</taxon>
        <taxon>Onchocercidae</taxon>
        <taxon>Onchocerca</taxon>
    </lineage>
</organism>
<feature type="transmembrane region" description="Helical" evidence="7">
    <location>
        <begin position="12"/>
        <end position="37"/>
    </location>
</feature>
<dbReference type="PANTHER" id="PTHR45951">
    <property type="entry name" value="PROTEIN DISPATCHED-RELATED"/>
    <property type="match status" value="1"/>
</dbReference>
<dbReference type="InterPro" id="IPR000731">
    <property type="entry name" value="SSD"/>
</dbReference>
<dbReference type="GO" id="GO:0022857">
    <property type="term" value="F:transmembrane transporter activity"/>
    <property type="evidence" value="ECO:0007669"/>
    <property type="project" value="TreeGrafter"/>
</dbReference>
<comment type="similarity">
    <text evidence="6">Belongs to the dispatched family.</text>
</comment>
<evidence type="ECO:0000256" key="3">
    <source>
        <dbReference type="ARBA" id="ARBA00022989"/>
    </source>
</evidence>
<dbReference type="SUPFAM" id="SSF82866">
    <property type="entry name" value="Multidrug efflux transporter AcrB transmembrane domain"/>
    <property type="match status" value="2"/>
</dbReference>
<dbReference type="Gene3D" id="1.20.1640.10">
    <property type="entry name" value="Multidrug efflux transporter AcrB transmembrane domain"/>
    <property type="match status" value="2"/>
</dbReference>
<feature type="transmembrane region" description="Helical" evidence="7">
    <location>
        <begin position="316"/>
        <end position="334"/>
    </location>
</feature>
<evidence type="ECO:0000256" key="2">
    <source>
        <dbReference type="ARBA" id="ARBA00022692"/>
    </source>
</evidence>
<dbReference type="PROSITE" id="PS50156">
    <property type="entry name" value="SSD"/>
    <property type="match status" value="1"/>
</dbReference>
<evidence type="ECO:0000256" key="4">
    <source>
        <dbReference type="ARBA" id="ARBA00023136"/>
    </source>
</evidence>
<reference evidence="9" key="2">
    <citation type="submission" date="2022-06" db="UniProtKB">
        <authorList>
            <consortium name="EnsemblMetazoa"/>
        </authorList>
    </citation>
    <scope>IDENTIFICATION</scope>
</reference>